<dbReference type="GO" id="GO:0003824">
    <property type="term" value="F:catalytic activity"/>
    <property type="evidence" value="ECO:0007669"/>
    <property type="project" value="InterPro"/>
</dbReference>
<keyword evidence="1" id="KW-0732">Signal</keyword>
<reference evidence="4" key="1">
    <citation type="journal article" date="2014" name="Int. J. Syst. Evol. Microbiol.">
        <title>Complete genome sequence of Corynebacterium casei LMG S-19264T (=DSM 44701T), isolated from a smear-ripened cheese.</title>
        <authorList>
            <consortium name="US DOE Joint Genome Institute (JGI-PGF)"/>
            <person name="Walter F."/>
            <person name="Albersmeier A."/>
            <person name="Kalinowski J."/>
            <person name="Ruckert C."/>
        </authorList>
    </citation>
    <scope>NUCLEOTIDE SEQUENCE</scope>
    <source>
        <strain evidence="4">JCM 12580</strain>
    </source>
</reference>
<comment type="caution">
    <text evidence="4">The sequence shown here is derived from an EMBL/GenBank/DDBJ whole genome shotgun (WGS) entry which is preliminary data.</text>
</comment>
<feature type="signal peptide" evidence="1">
    <location>
        <begin position="1"/>
        <end position="24"/>
    </location>
</feature>
<dbReference type="SUPFAM" id="SSF56219">
    <property type="entry name" value="DNase I-like"/>
    <property type="match status" value="1"/>
</dbReference>
<dbReference type="GO" id="GO:0016020">
    <property type="term" value="C:membrane"/>
    <property type="evidence" value="ECO:0007669"/>
    <property type="project" value="GOC"/>
</dbReference>
<dbReference type="PANTHER" id="PTHR14859:SF15">
    <property type="entry name" value="ENDONUCLEASE_EXONUCLEASE_PHOSPHATASE DOMAIN-CONTAINING PROTEIN"/>
    <property type="match status" value="1"/>
</dbReference>
<dbReference type="Gene3D" id="3.60.10.10">
    <property type="entry name" value="Endonuclease/exonuclease/phosphatase"/>
    <property type="match status" value="1"/>
</dbReference>
<dbReference type="EMBL" id="BMNQ01000030">
    <property type="protein sequence ID" value="GGJ98831.1"/>
    <property type="molecule type" value="Genomic_DNA"/>
</dbReference>
<name>A0A917PYC0_9BACI</name>
<evidence type="ECO:0000313" key="5">
    <source>
        <dbReference type="Proteomes" id="UP000658382"/>
    </source>
</evidence>
<organism evidence="4 5">
    <name type="scientific">Lentibacillus kapialis</name>
    <dbReference type="NCBI Taxonomy" id="340214"/>
    <lineage>
        <taxon>Bacteria</taxon>
        <taxon>Bacillati</taxon>
        <taxon>Bacillota</taxon>
        <taxon>Bacilli</taxon>
        <taxon>Bacillales</taxon>
        <taxon>Bacillaceae</taxon>
        <taxon>Lentibacillus</taxon>
    </lineage>
</organism>
<dbReference type="Pfam" id="PF22888">
    <property type="entry name" value="FIMAH"/>
    <property type="match status" value="1"/>
</dbReference>
<dbReference type="InterPro" id="IPR005135">
    <property type="entry name" value="Endo/exonuclease/phosphatase"/>
</dbReference>
<keyword evidence="5" id="KW-1185">Reference proteome</keyword>
<evidence type="ECO:0000259" key="3">
    <source>
        <dbReference type="Pfam" id="PF22888"/>
    </source>
</evidence>
<dbReference type="Pfam" id="PF03372">
    <property type="entry name" value="Exo_endo_phos"/>
    <property type="match status" value="1"/>
</dbReference>
<dbReference type="GO" id="GO:0006506">
    <property type="term" value="P:GPI anchor biosynthetic process"/>
    <property type="evidence" value="ECO:0007669"/>
    <property type="project" value="TreeGrafter"/>
</dbReference>
<dbReference type="InterPro" id="IPR036691">
    <property type="entry name" value="Endo/exonu/phosph_ase_sf"/>
</dbReference>
<dbReference type="AlphaFoldDB" id="A0A917PYC0"/>
<feature type="domain" description="Endonuclease/exonuclease/phosphatase" evidence="2">
    <location>
        <begin position="46"/>
        <end position="278"/>
    </location>
</feature>
<dbReference type="RefSeq" id="WP_229671754.1">
    <property type="nucleotide sequence ID" value="NZ_BMNQ01000030.1"/>
</dbReference>
<dbReference type="Proteomes" id="UP000658382">
    <property type="component" value="Unassembled WGS sequence"/>
</dbReference>
<sequence>MRKRYMLIAVLALVILSSAGHVSADSNVSSNEKNAQPADEITATMATYNMHAGIGTDGDYNLNRIANTIRESGADIIGLEEVDVHWGNRSQFDNQIRTLANKLDMDYYFAPIYNLDPAASGDPRRQFGVAILSKYPILHAENRDIARLSTQDAEPVPKPGPGFLEAQIHVDGAEVWYYVTHLDYRSDPTVREMQVEDMLEIMPARSNRVLVGDMNATPESPELDLLFQQFEDTWKLTRDDPGHTYPANSPNKRIDYVLTAPGMDVQSASVFPSMASDHLPVTTDVSIDPEKHPFDASGMKALVEYFQEEGEMEGAETTRSLKLHLDAVSHYEDKSSADKVIKHMEGFKKLLEHQQENMSEDAFETLQTDAELLMGEWQ</sequence>
<protein>
    <recommendedName>
        <fullName evidence="6">Metal-dependent hydrolase</fullName>
    </recommendedName>
</protein>
<feature type="chain" id="PRO_5036882308" description="Metal-dependent hydrolase" evidence="1">
    <location>
        <begin position="25"/>
        <end position="378"/>
    </location>
</feature>
<evidence type="ECO:0000259" key="2">
    <source>
        <dbReference type="Pfam" id="PF03372"/>
    </source>
</evidence>
<proteinExistence type="predicted"/>
<accession>A0A917PYC0</accession>
<dbReference type="PANTHER" id="PTHR14859">
    <property type="entry name" value="CALCOFLUOR WHITE HYPERSENSITIVE PROTEIN PRECURSOR"/>
    <property type="match status" value="1"/>
</dbReference>
<evidence type="ECO:0008006" key="6">
    <source>
        <dbReference type="Google" id="ProtNLM"/>
    </source>
</evidence>
<feature type="domain" description="FIMAH" evidence="3">
    <location>
        <begin position="297"/>
        <end position="374"/>
    </location>
</feature>
<dbReference type="InterPro" id="IPR051916">
    <property type="entry name" value="GPI-anchor_lipid_remodeler"/>
</dbReference>
<evidence type="ECO:0000256" key="1">
    <source>
        <dbReference type="SAM" id="SignalP"/>
    </source>
</evidence>
<reference evidence="4" key="2">
    <citation type="submission" date="2020-09" db="EMBL/GenBank/DDBJ databases">
        <authorList>
            <person name="Sun Q."/>
            <person name="Ohkuma M."/>
        </authorList>
    </citation>
    <scope>NUCLEOTIDE SEQUENCE</scope>
    <source>
        <strain evidence="4">JCM 12580</strain>
    </source>
</reference>
<dbReference type="InterPro" id="IPR054470">
    <property type="entry name" value="FIMAH_dom"/>
</dbReference>
<gene>
    <name evidence="4" type="ORF">GCM10007063_21390</name>
</gene>
<evidence type="ECO:0000313" key="4">
    <source>
        <dbReference type="EMBL" id="GGJ98831.1"/>
    </source>
</evidence>